<comment type="similarity">
    <text evidence="10 11">Belongs to the class-I aminoacyl-tRNA synthetase family. TyrS type 1 subfamily.</text>
</comment>
<protein>
    <recommendedName>
        <fullName evidence="11">Tyrosine--tRNA ligase</fullName>
        <ecNumber evidence="11">6.1.1.1</ecNumber>
    </recommendedName>
    <alternativeName>
        <fullName evidence="11">Tyrosyl-tRNA synthetase</fullName>
        <shortName evidence="11">TyrRS</shortName>
    </alternativeName>
</protein>
<keyword evidence="8 11" id="KW-0030">Aminoacyl-tRNA synthetase</keyword>
<dbReference type="InterPro" id="IPR036986">
    <property type="entry name" value="S4_RNA-bd_sf"/>
</dbReference>
<dbReference type="InterPro" id="IPR002307">
    <property type="entry name" value="Tyr-tRNA-ligase"/>
</dbReference>
<feature type="binding site" evidence="11">
    <location>
        <position position="235"/>
    </location>
    <ligand>
        <name>ATP</name>
        <dbReference type="ChEBI" id="CHEBI:30616"/>
    </ligand>
</feature>
<dbReference type="PANTHER" id="PTHR11766">
    <property type="entry name" value="TYROSYL-TRNA SYNTHETASE"/>
    <property type="match status" value="1"/>
</dbReference>
<evidence type="ECO:0000256" key="4">
    <source>
        <dbReference type="ARBA" id="ARBA00022741"/>
    </source>
</evidence>
<evidence type="ECO:0000256" key="6">
    <source>
        <dbReference type="ARBA" id="ARBA00022884"/>
    </source>
</evidence>
<dbReference type="Gene3D" id="1.10.240.10">
    <property type="entry name" value="Tyrosyl-Transfer RNA Synthetase"/>
    <property type="match status" value="1"/>
</dbReference>
<dbReference type="InterPro" id="IPR024107">
    <property type="entry name" value="Tyr-tRNA-ligase_bac_1"/>
</dbReference>
<comment type="catalytic activity">
    <reaction evidence="9 11">
        <text>tRNA(Tyr) + L-tyrosine + ATP = L-tyrosyl-tRNA(Tyr) + AMP + diphosphate + H(+)</text>
        <dbReference type="Rhea" id="RHEA:10220"/>
        <dbReference type="Rhea" id="RHEA-COMP:9706"/>
        <dbReference type="Rhea" id="RHEA-COMP:9707"/>
        <dbReference type="ChEBI" id="CHEBI:15378"/>
        <dbReference type="ChEBI" id="CHEBI:30616"/>
        <dbReference type="ChEBI" id="CHEBI:33019"/>
        <dbReference type="ChEBI" id="CHEBI:58315"/>
        <dbReference type="ChEBI" id="CHEBI:78442"/>
        <dbReference type="ChEBI" id="CHEBI:78536"/>
        <dbReference type="ChEBI" id="CHEBI:456215"/>
        <dbReference type="EC" id="6.1.1.1"/>
    </reaction>
</comment>
<dbReference type="SUPFAM" id="SSF55174">
    <property type="entry name" value="Alpha-L RNA-binding motif"/>
    <property type="match status" value="1"/>
</dbReference>
<dbReference type="GO" id="GO:0005829">
    <property type="term" value="C:cytosol"/>
    <property type="evidence" value="ECO:0007669"/>
    <property type="project" value="TreeGrafter"/>
</dbReference>
<feature type="binding site" evidence="11">
    <location>
        <position position="172"/>
    </location>
    <ligand>
        <name>L-tyrosine</name>
        <dbReference type="ChEBI" id="CHEBI:58315"/>
    </ligand>
</feature>
<evidence type="ECO:0000259" key="13">
    <source>
        <dbReference type="Pfam" id="PF22421"/>
    </source>
</evidence>
<feature type="short sequence motif" description="'KMSKS' region" evidence="11">
    <location>
        <begin position="232"/>
        <end position="236"/>
    </location>
</feature>
<gene>
    <name evidence="11" type="primary">tyrS</name>
    <name evidence="14" type="ORF">EBX74_03710</name>
</gene>
<dbReference type="EMBL" id="RGOB01000119">
    <property type="protein sequence ID" value="NCU53387.1"/>
    <property type="molecule type" value="Genomic_DNA"/>
</dbReference>
<dbReference type="SUPFAM" id="SSF52374">
    <property type="entry name" value="Nucleotidylyl transferase"/>
    <property type="match status" value="1"/>
</dbReference>
<sequence>MNQNLIKTFQQRGYFNQCTDLDNLNKLLDNKKIKLYIGFDCTAPSLHVGSLVQIMCLRLFQQFGHTPIVLLGGGTTMVGDPSGKEESRKILTSAEIKKNTSGIKKVFNKFLSSKGSNKFVFLNNEKWLTKINYINFLRDYGKHFTINKMLTFDSVKLRLDREQSLSFLEFNYMILQAYDFLELNNKNDCILQIGGSDQWGNIVNGIELIRRVNGKESYGLTTPLITTSSGAKMGKTEKGAVWLDEKQTSPYEYWQFWRNVNDADVFKYLRLFTELPLDEIANFENNKSRNINDFKVILANEATKILHGEKASSNAEATSKKTFEDKSFGDDLPKIEIKKSDLNNGISFNDLIIKINFAKSNGEYRRNIANKGYRINNEIVTDEKKIVTKDDFNGEKVIKVSFGKKQHVLIQAI</sequence>
<comment type="caution">
    <text evidence="14">The sequence shown here is derived from an EMBL/GenBank/DDBJ whole genome shotgun (WGS) entry which is preliminary data.</text>
</comment>
<evidence type="ECO:0000256" key="2">
    <source>
        <dbReference type="ARBA" id="ARBA00022490"/>
    </source>
</evidence>
<dbReference type="FunFam" id="1.10.240.10:FF:000001">
    <property type="entry name" value="Tyrosine--tRNA ligase"/>
    <property type="match status" value="1"/>
</dbReference>
<dbReference type="Proteomes" id="UP000747791">
    <property type="component" value="Unassembled WGS sequence"/>
</dbReference>
<evidence type="ECO:0000256" key="9">
    <source>
        <dbReference type="ARBA" id="ARBA00048248"/>
    </source>
</evidence>
<keyword evidence="2 11" id="KW-0963">Cytoplasm</keyword>
<evidence type="ECO:0000256" key="5">
    <source>
        <dbReference type="ARBA" id="ARBA00022840"/>
    </source>
</evidence>
<evidence type="ECO:0000256" key="3">
    <source>
        <dbReference type="ARBA" id="ARBA00022598"/>
    </source>
</evidence>
<dbReference type="InterPro" id="IPR002305">
    <property type="entry name" value="aa-tRNA-synth_Ic"/>
</dbReference>
<evidence type="ECO:0000256" key="12">
    <source>
        <dbReference type="PROSITE-ProRule" id="PRU00182"/>
    </source>
</evidence>
<dbReference type="PRINTS" id="PR01040">
    <property type="entry name" value="TRNASYNTHTYR"/>
</dbReference>
<feature type="domain" description="Tyrosine--tRNA ligase SYY-like C-terminal" evidence="13">
    <location>
        <begin position="328"/>
        <end position="410"/>
    </location>
</feature>
<dbReference type="InterPro" id="IPR014729">
    <property type="entry name" value="Rossmann-like_a/b/a_fold"/>
</dbReference>
<dbReference type="InterPro" id="IPR024088">
    <property type="entry name" value="Tyr-tRNA-ligase_bac-type"/>
</dbReference>
<keyword evidence="3 11" id="KW-0436">Ligase</keyword>
<comment type="subunit">
    <text evidence="11">Homodimer.</text>
</comment>
<comment type="subcellular location">
    <subcellularLocation>
        <location evidence="1 11">Cytoplasm</location>
    </subcellularLocation>
</comment>
<dbReference type="Gene3D" id="3.40.50.620">
    <property type="entry name" value="HUPs"/>
    <property type="match status" value="1"/>
</dbReference>
<dbReference type="HAMAP" id="MF_02006">
    <property type="entry name" value="Tyr_tRNA_synth_type1"/>
    <property type="match status" value="1"/>
</dbReference>
<organism evidence="14 15">
    <name type="scientific">Candidatus Fonsibacter lacus</name>
    <dbReference type="NCBI Taxonomy" id="2576439"/>
    <lineage>
        <taxon>Bacteria</taxon>
        <taxon>Pseudomonadati</taxon>
        <taxon>Pseudomonadota</taxon>
        <taxon>Alphaproteobacteria</taxon>
        <taxon>Candidatus Pelagibacterales</taxon>
        <taxon>Candidatus Pelagibacterales incertae sedis</taxon>
        <taxon>Candidatus Fonsibacter</taxon>
    </lineage>
</organism>
<name>A0A966LY10_9PROT</name>
<dbReference type="InterPro" id="IPR054608">
    <property type="entry name" value="SYY-like_C"/>
</dbReference>
<dbReference type="PROSITE" id="PS50889">
    <property type="entry name" value="S4"/>
    <property type="match status" value="1"/>
</dbReference>
<dbReference type="NCBIfam" id="TIGR00234">
    <property type="entry name" value="tyrS"/>
    <property type="match status" value="1"/>
</dbReference>
<feature type="binding site" evidence="11">
    <location>
        <position position="36"/>
    </location>
    <ligand>
        <name>L-tyrosine</name>
        <dbReference type="ChEBI" id="CHEBI:58315"/>
    </ligand>
</feature>
<evidence type="ECO:0000313" key="15">
    <source>
        <dbReference type="Proteomes" id="UP000747791"/>
    </source>
</evidence>
<dbReference type="FunFam" id="3.40.50.620:FF:000008">
    <property type="entry name" value="Tyrosine--tRNA ligase"/>
    <property type="match status" value="1"/>
</dbReference>
<accession>A0A966LY10</accession>
<evidence type="ECO:0000256" key="11">
    <source>
        <dbReference type="HAMAP-Rule" id="MF_02006"/>
    </source>
</evidence>
<keyword evidence="6 12" id="KW-0694">RNA-binding</keyword>
<dbReference type="PANTHER" id="PTHR11766:SF0">
    <property type="entry name" value="TYROSINE--TRNA LIGASE, MITOCHONDRIAL"/>
    <property type="match status" value="1"/>
</dbReference>
<feature type="binding site" evidence="11">
    <location>
        <position position="176"/>
    </location>
    <ligand>
        <name>L-tyrosine</name>
        <dbReference type="ChEBI" id="CHEBI:58315"/>
    </ligand>
</feature>
<dbReference type="Gene3D" id="3.10.290.10">
    <property type="entry name" value="RNA-binding S4 domain"/>
    <property type="match status" value="1"/>
</dbReference>
<reference evidence="14" key="1">
    <citation type="submission" date="2018-10" db="EMBL/GenBank/DDBJ databases">
        <title>Iterative Subtractive Binning of Freshwater Chronoseries Metagenomes Recovers Nearly Complete Genomes from over Four Hundred Novel Species.</title>
        <authorList>
            <person name="Rodriguez-R L.M."/>
            <person name="Tsementzi D."/>
            <person name="Luo C."/>
            <person name="Konstantinidis K.T."/>
        </authorList>
    </citation>
    <scope>NUCLEOTIDE SEQUENCE</scope>
    <source>
        <strain evidence="14">WB8_2A_004</strain>
    </source>
</reference>
<dbReference type="EC" id="6.1.1.1" evidence="11"/>
<dbReference type="GO" id="GO:0006437">
    <property type="term" value="P:tyrosyl-tRNA aminoacylation"/>
    <property type="evidence" value="ECO:0007669"/>
    <property type="project" value="UniProtKB-UniRule"/>
</dbReference>
<evidence type="ECO:0000313" key="14">
    <source>
        <dbReference type="EMBL" id="NCU53387.1"/>
    </source>
</evidence>
<keyword evidence="4 11" id="KW-0547">Nucleotide-binding</keyword>
<evidence type="ECO:0000256" key="8">
    <source>
        <dbReference type="ARBA" id="ARBA00023146"/>
    </source>
</evidence>
<keyword evidence="7 11" id="KW-0648">Protein biosynthesis</keyword>
<evidence type="ECO:0000256" key="10">
    <source>
        <dbReference type="ARBA" id="ARBA00060965"/>
    </source>
</evidence>
<comment type="function">
    <text evidence="11">Catalyzes the attachment of tyrosine to tRNA(Tyr) in a two-step reaction: tyrosine is first activated by ATP to form Tyr-AMP and then transferred to the acceptor end of tRNA(Tyr).</text>
</comment>
<dbReference type="Pfam" id="PF00579">
    <property type="entry name" value="tRNA-synt_1b"/>
    <property type="match status" value="1"/>
</dbReference>
<dbReference type="AlphaFoldDB" id="A0A966LY10"/>
<dbReference type="GO" id="GO:0005524">
    <property type="term" value="F:ATP binding"/>
    <property type="evidence" value="ECO:0007669"/>
    <property type="project" value="UniProtKB-UniRule"/>
</dbReference>
<feature type="short sequence motif" description="'HIGH' region" evidence="11">
    <location>
        <begin position="41"/>
        <end position="50"/>
    </location>
</feature>
<proteinExistence type="inferred from homology"/>
<evidence type="ECO:0000256" key="7">
    <source>
        <dbReference type="ARBA" id="ARBA00022917"/>
    </source>
</evidence>
<dbReference type="CDD" id="cd00805">
    <property type="entry name" value="TyrRS_core"/>
    <property type="match status" value="1"/>
</dbReference>
<dbReference type="Pfam" id="PF22421">
    <property type="entry name" value="SYY_C-terminal"/>
    <property type="match status" value="1"/>
</dbReference>
<evidence type="ECO:0000256" key="1">
    <source>
        <dbReference type="ARBA" id="ARBA00004496"/>
    </source>
</evidence>
<dbReference type="GO" id="GO:0042803">
    <property type="term" value="F:protein homodimerization activity"/>
    <property type="evidence" value="ECO:0007669"/>
    <property type="project" value="UniProtKB-ARBA"/>
</dbReference>
<keyword evidence="5 11" id="KW-0067">ATP-binding</keyword>
<dbReference type="GO" id="GO:0003723">
    <property type="term" value="F:RNA binding"/>
    <property type="evidence" value="ECO:0007669"/>
    <property type="project" value="UniProtKB-KW"/>
</dbReference>
<dbReference type="GO" id="GO:0004831">
    <property type="term" value="F:tyrosine-tRNA ligase activity"/>
    <property type="evidence" value="ECO:0007669"/>
    <property type="project" value="UniProtKB-UniRule"/>
</dbReference>